<comment type="subcellular location">
    <subcellularLocation>
        <location evidence="1">Nucleus</location>
    </subcellularLocation>
</comment>
<dbReference type="KEGG" id="rsz:130512456"/>
<dbReference type="AlphaFoldDB" id="A0A9W3DRB9"/>
<keyword evidence="3" id="KW-0540">Nuclease</keyword>
<gene>
    <name evidence="7" type="primary">LOC130512456</name>
</gene>
<evidence type="ECO:0000256" key="4">
    <source>
        <dbReference type="ARBA" id="ARBA00022801"/>
    </source>
</evidence>
<organism evidence="6 7">
    <name type="scientific">Raphanus sativus</name>
    <name type="common">Radish</name>
    <name type="synonym">Raphanus raphanistrum var. sativus</name>
    <dbReference type="NCBI Taxonomy" id="3726"/>
    <lineage>
        <taxon>Eukaryota</taxon>
        <taxon>Viridiplantae</taxon>
        <taxon>Streptophyta</taxon>
        <taxon>Embryophyta</taxon>
        <taxon>Tracheophyta</taxon>
        <taxon>Spermatophyta</taxon>
        <taxon>Magnoliopsida</taxon>
        <taxon>eudicotyledons</taxon>
        <taxon>Gunneridae</taxon>
        <taxon>Pentapetalae</taxon>
        <taxon>rosids</taxon>
        <taxon>malvids</taxon>
        <taxon>Brassicales</taxon>
        <taxon>Brassicaceae</taxon>
        <taxon>Brassiceae</taxon>
        <taxon>Raphanus</taxon>
    </lineage>
</organism>
<dbReference type="InterPro" id="IPR036397">
    <property type="entry name" value="RNaseH_sf"/>
</dbReference>
<reference evidence="7" key="2">
    <citation type="submission" date="2025-08" db="UniProtKB">
        <authorList>
            <consortium name="RefSeq"/>
        </authorList>
    </citation>
    <scope>IDENTIFICATION</scope>
    <source>
        <tissue evidence="7">Leaf</tissue>
    </source>
</reference>
<dbReference type="PANTHER" id="PTHR12801">
    <property type="entry name" value="RNA EXONUCLEASE REXO1 / RECO3 FAMILY MEMBER-RELATED"/>
    <property type="match status" value="1"/>
</dbReference>
<dbReference type="SUPFAM" id="SSF53098">
    <property type="entry name" value="Ribonuclease H-like"/>
    <property type="match status" value="1"/>
</dbReference>
<accession>A0A9W3DRB9</accession>
<evidence type="ECO:0000256" key="5">
    <source>
        <dbReference type="ARBA" id="ARBA00023242"/>
    </source>
</evidence>
<dbReference type="GO" id="GO:0003676">
    <property type="term" value="F:nucleic acid binding"/>
    <property type="evidence" value="ECO:0007669"/>
    <property type="project" value="InterPro"/>
</dbReference>
<keyword evidence="6" id="KW-1185">Reference proteome</keyword>
<dbReference type="InterPro" id="IPR012337">
    <property type="entry name" value="RNaseH-like_sf"/>
</dbReference>
<dbReference type="RefSeq" id="XP_056866452.1">
    <property type="nucleotide sequence ID" value="XM_057010472.1"/>
</dbReference>
<name>A0A9W3DRB9_RAPSA</name>
<sequence>MVLSQDESESHSVRVVAINSDFKVIIDELFTPSHSHEAVVQHLESASHTLSLADIQEKLLKLLSVDTIMVGHSLKMDLQALKLDHTRVLDTSLVFKYDYSGEPPKEDNGYFETCVEFELIQPRRPSLDFLCKSILGYVEPPNTCLQKAEAAMKLALAVVEKGAKTSIPLTDEMLTSDKSTLFLPKRRSKKST</sequence>
<dbReference type="PANTHER" id="PTHR12801:SF115">
    <property type="entry name" value="FI18136P1-RELATED"/>
    <property type="match status" value="1"/>
</dbReference>
<comment type="similarity">
    <text evidence="2">Belongs to the REXO1/REXO3 family.</text>
</comment>
<dbReference type="Proteomes" id="UP000504610">
    <property type="component" value="Chromosome 5"/>
</dbReference>
<reference evidence="6" key="1">
    <citation type="journal article" date="2019" name="Database">
        <title>The radish genome database (RadishGD): an integrated information resource for radish genomics.</title>
        <authorList>
            <person name="Yu H.J."/>
            <person name="Baek S."/>
            <person name="Lee Y.J."/>
            <person name="Cho A."/>
            <person name="Mun J.H."/>
        </authorList>
    </citation>
    <scope>NUCLEOTIDE SEQUENCE [LARGE SCALE GENOMIC DNA]</scope>
    <source>
        <strain evidence="6">cv. WK10039</strain>
    </source>
</reference>
<evidence type="ECO:0000256" key="2">
    <source>
        <dbReference type="ARBA" id="ARBA00006357"/>
    </source>
</evidence>
<keyword evidence="5" id="KW-0539">Nucleus</keyword>
<protein>
    <submittedName>
        <fullName evidence="7">Small RNA degrading nuclease 2-like</fullName>
    </submittedName>
</protein>
<evidence type="ECO:0000313" key="6">
    <source>
        <dbReference type="Proteomes" id="UP000504610"/>
    </source>
</evidence>
<dbReference type="InterPro" id="IPR047021">
    <property type="entry name" value="REXO1/3/4-like"/>
</dbReference>
<dbReference type="Gene3D" id="3.30.420.10">
    <property type="entry name" value="Ribonuclease H-like superfamily/Ribonuclease H"/>
    <property type="match status" value="1"/>
</dbReference>
<dbReference type="GO" id="GO:0004527">
    <property type="term" value="F:exonuclease activity"/>
    <property type="evidence" value="ECO:0007669"/>
    <property type="project" value="InterPro"/>
</dbReference>
<dbReference type="GO" id="GO:0005634">
    <property type="term" value="C:nucleus"/>
    <property type="evidence" value="ECO:0007669"/>
    <property type="project" value="UniProtKB-SubCell"/>
</dbReference>
<keyword evidence="4" id="KW-0378">Hydrolase</keyword>
<dbReference type="GeneID" id="130512456"/>
<evidence type="ECO:0000256" key="1">
    <source>
        <dbReference type="ARBA" id="ARBA00004123"/>
    </source>
</evidence>
<dbReference type="OrthoDB" id="206335at2759"/>
<proteinExistence type="inferred from homology"/>
<evidence type="ECO:0000256" key="3">
    <source>
        <dbReference type="ARBA" id="ARBA00022722"/>
    </source>
</evidence>
<evidence type="ECO:0000313" key="7">
    <source>
        <dbReference type="RefSeq" id="XP_056866452.1"/>
    </source>
</evidence>